<dbReference type="STRING" id="1838286.Verru16b_03323"/>
<dbReference type="InterPro" id="IPR028351">
    <property type="entry name" value="CyaE"/>
</dbReference>
<dbReference type="GO" id="GO:0009279">
    <property type="term" value="C:cell outer membrane"/>
    <property type="evidence" value="ECO:0007669"/>
    <property type="project" value="UniProtKB-SubCell"/>
</dbReference>
<protein>
    <submittedName>
        <fullName evidence="10">Outer membrane protein TolC</fullName>
    </submittedName>
</protein>
<evidence type="ECO:0000313" key="11">
    <source>
        <dbReference type="Proteomes" id="UP000095228"/>
    </source>
</evidence>
<feature type="coiled-coil region" evidence="8">
    <location>
        <begin position="370"/>
        <end position="397"/>
    </location>
</feature>
<evidence type="ECO:0000256" key="8">
    <source>
        <dbReference type="SAM" id="Coils"/>
    </source>
</evidence>
<name>A0A1D8AZA2_9BACT</name>
<evidence type="ECO:0000256" key="7">
    <source>
        <dbReference type="ARBA" id="ARBA00023237"/>
    </source>
</evidence>
<dbReference type="AlphaFoldDB" id="A0A1D8AZA2"/>
<dbReference type="GO" id="GO:0015562">
    <property type="term" value="F:efflux transmembrane transporter activity"/>
    <property type="evidence" value="ECO:0007669"/>
    <property type="project" value="InterPro"/>
</dbReference>
<keyword evidence="7" id="KW-0998">Cell outer membrane</keyword>
<dbReference type="InterPro" id="IPR003423">
    <property type="entry name" value="OMP_efflux"/>
</dbReference>
<sequence length="455" mass="49840">MKSLMRLPSLLLVGASLLATLPVAAQLNDGKPDPDYTVPERLDLDYALAYALDNNFTIRQAKERIRQQEGILLEVRSGLIPNVSAGAGYSRNSDDVSSNGRDYAWSVDITARQILYAGGGVTANVRSQQLALEAATLALRAVINDALVDVRIRFFTVLLNREKIKVQEQNTELLQRQLQDVKNRFEAGTVSNFEVLRAEVALANAQPALISARNDYRLGIEELRQALGYVAESEPNVAKVPEFLGTLEFKPTTFDLRSALGAAREQRPDLLRLAKLTAAAEEGIVRSRAGRLPSVSAFGSYDWRRSPISSPRSSLDGWTVGLQSSWDIFDGRATTGRIAQARSFLEQTKLALAEAQLSVDVEVRRAISTFQQATELAEASKKVVEQAEEAVRLANARYAAGTATQLDVLTSQVDLTTARLNQVQAYYSHNVAVASVRNAMGLADEAFPTKELTYP</sequence>
<dbReference type="PANTHER" id="PTHR30026">
    <property type="entry name" value="OUTER MEMBRANE PROTEIN TOLC"/>
    <property type="match status" value="1"/>
</dbReference>
<dbReference type="InterPro" id="IPR051906">
    <property type="entry name" value="TolC-like"/>
</dbReference>
<proteinExistence type="inferred from homology"/>
<feature type="signal peptide" evidence="9">
    <location>
        <begin position="1"/>
        <end position="25"/>
    </location>
</feature>
<dbReference type="GO" id="GO:0015288">
    <property type="term" value="F:porin activity"/>
    <property type="evidence" value="ECO:0007669"/>
    <property type="project" value="TreeGrafter"/>
</dbReference>
<dbReference type="GO" id="GO:1990281">
    <property type="term" value="C:efflux pump complex"/>
    <property type="evidence" value="ECO:0007669"/>
    <property type="project" value="TreeGrafter"/>
</dbReference>
<evidence type="ECO:0000256" key="9">
    <source>
        <dbReference type="SAM" id="SignalP"/>
    </source>
</evidence>
<evidence type="ECO:0000256" key="3">
    <source>
        <dbReference type="ARBA" id="ARBA00022448"/>
    </source>
</evidence>
<comment type="subcellular location">
    <subcellularLocation>
        <location evidence="1">Cell outer membrane</location>
    </subcellularLocation>
</comment>
<dbReference type="Gene3D" id="1.20.1600.10">
    <property type="entry name" value="Outer membrane efflux proteins (OEP)"/>
    <property type="match status" value="1"/>
</dbReference>
<dbReference type="PIRSF" id="PIRSF001892">
    <property type="entry name" value="CyaE"/>
    <property type="match status" value="1"/>
</dbReference>
<keyword evidence="11" id="KW-1185">Reference proteome</keyword>
<dbReference type="Pfam" id="PF02321">
    <property type="entry name" value="OEP"/>
    <property type="match status" value="2"/>
</dbReference>
<dbReference type="RefSeq" id="WP_083270432.1">
    <property type="nucleotide sequence ID" value="NZ_CP016094.1"/>
</dbReference>
<evidence type="ECO:0000256" key="6">
    <source>
        <dbReference type="ARBA" id="ARBA00023136"/>
    </source>
</evidence>
<keyword evidence="5" id="KW-0812">Transmembrane</keyword>
<evidence type="ECO:0000256" key="1">
    <source>
        <dbReference type="ARBA" id="ARBA00004442"/>
    </source>
</evidence>
<evidence type="ECO:0000256" key="5">
    <source>
        <dbReference type="ARBA" id="ARBA00022692"/>
    </source>
</evidence>
<keyword evidence="3" id="KW-0813">Transport</keyword>
<dbReference type="KEGG" id="obg:Verru16b_03323"/>
<feature type="chain" id="PRO_5009105394" evidence="9">
    <location>
        <begin position="26"/>
        <end position="455"/>
    </location>
</feature>
<dbReference type="PANTHER" id="PTHR30026:SF20">
    <property type="entry name" value="OUTER MEMBRANE PROTEIN TOLC"/>
    <property type="match status" value="1"/>
</dbReference>
<evidence type="ECO:0000256" key="4">
    <source>
        <dbReference type="ARBA" id="ARBA00022452"/>
    </source>
</evidence>
<keyword evidence="8" id="KW-0175">Coiled coil</keyword>
<keyword evidence="6" id="KW-0472">Membrane</keyword>
<gene>
    <name evidence="10" type="primary">tolC</name>
    <name evidence="10" type="ORF">Verru16b_03323</name>
</gene>
<dbReference type="Proteomes" id="UP000095228">
    <property type="component" value="Chromosome"/>
</dbReference>
<evidence type="ECO:0000313" key="10">
    <source>
        <dbReference type="EMBL" id="AOS46226.1"/>
    </source>
</evidence>
<keyword evidence="9" id="KW-0732">Signal</keyword>
<dbReference type="SUPFAM" id="SSF56954">
    <property type="entry name" value="Outer membrane efflux proteins (OEP)"/>
    <property type="match status" value="1"/>
</dbReference>
<accession>A0A1D8AZA2</accession>
<evidence type="ECO:0000256" key="2">
    <source>
        <dbReference type="ARBA" id="ARBA00007613"/>
    </source>
</evidence>
<organism evidence="10 11">
    <name type="scientific">Lacunisphaera limnophila</name>
    <dbReference type="NCBI Taxonomy" id="1838286"/>
    <lineage>
        <taxon>Bacteria</taxon>
        <taxon>Pseudomonadati</taxon>
        <taxon>Verrucomicrobiota</taxon>
        <taxon>Opitutia</taxon>
        <taxon>Opitutales</taxon>
        <taxon>Opitutaceae</taxon>
        <taxon>Lacunisphaera</taxon>
    </lineage>
</organism>
<reference evidence="10 11" key="1">
    <citation type="submission" date="2016-06" db="EMBL/GenBank/DDBJ databases">
        <title>Three novel species with peptidoglycan cell walls form the new genus Lacunisphaera gen. nov. in the family Opitutaceae of the verrucomicrobial subdivision 4.</title>
        <authorList>
            <person name="Rast P."/>
            <person name="Gloeckner I."/>
            <person name="Jogler M."/>
            <person name="Boedeker C."/>
            <person name="Jeske O."/>
            <person name="Wiegand S."/>
            <person name="Reinhardt R."/>
            <person name="Schumann P."/>
            <person name="Rohde M."/>
            <person name="Spring S."/>
            <person name="Gloeckner F.O."/>
            <person name="Jogler C."/>
        </authorList>
    </citation>
    <scope>NUCLEOTIDE SEQUENCE [LARGE SCALE GENOMIC DNA]</scope>
    <source>
        <strain evidence="10 11">IG16b</strain>
    </source>
</reference>
<keyword evidence="4" id="KW-1134">Transmembrane beta strand</keyword>
<dbReference type="EMBL" id="CP016094">
    <property type="protein sequence ID" value="AOS46226.1"/>
    <property type="molecule type" value="Genomic_DNA"/>
</dbReference>
<comment type="similarity">
    <text evidence="2">Belongs to the outer membrane factor (OMF) (TC 1.B.17) family.</text>
</comment>